<evidence type="ECO:0000256" key="6">
    <source>
        <dbReference type="PIRSR" id="PIRSR000337-1"/>
    </source>
</evidence>
<feature type="binding site" evidence="6">
    <location>
        <position position="105"/>
    </location>
    <ligand>
        <name>FMN</name>
        <dbReference type="ChEBI" id="CHEBI:58210"/>
    </ligand>
</feature>
<dbReference type="NCBIfam" id="TIGR03860">
    <property type="entry name" value="FMN_nitrolo"/>
    <property type="match status" value="1"/>
</dbReference>
<dbReference type="EMBL" id="PDCR01000018">
    <property type="protein sequence ID" value="PEG53705.1"/>
    <property type="molecule type" value="Genomic_DNA"/>
</dbReference>
<dbReference type="STRING" id="1801.BRW64_07480"/>
<keyword evidence="1 6" id="KW-0285">Flavoprotein</keyword>
<gene>
    <name evidence="8" type="ORF">BV510_00460</name>
    <name evidence="9" type="ORF">CRI78_15240</name>
</gene>
<dbReference type="InterPro" id="IPR036661">
    <property type="entry name" value="Luciferase-like_sf"/>
</dbReference>
<dbReference type="PANTHER" id="PTHR30011">
    <property type="entry name" value="ALKANESULFONATE MONOOXYGENASE-RELATED"/>
    <property type="match status" value="1"/>
</dbReference>
<dbReference type="EMBL" id="MIJD01000002">
    <property type="protein sequence ID" value="OPE56318.1"/>
    <property type="molecule type" value="Genomic_DNA"/>
</dbReference>
<dbReference type="InterPro" id="IPR016215">
    <property type="entry name" value="NTA_MOA"/>
</dbReference>
<feature type="binding site" evidence="6">
    <location>
        <position position="231"/>
    </location>
    <ligand>
        <name>FMN</name>
        <dbReference type="ChEBI" id="CHEBI:58210"/>
    </ligand>
</feature>
<feature type="binding site" evidence="6">
    <location>
        <position position="59"/>
    </location>
    <ligand>
        <name>FMN</name>
        <dbReference type="ChEBI" id="CHEBI:58210"/>
    </ligand>
</feature>
<dbReference type="Proteomes" id="UP000220340">
    <property type="component" value="Unassembled WGS sequence"/>
</dbReference>
<dbReference type="Gene3D" id="3.20.20.30">
    <property type="entry name" value="Luciferase-like domain"/>
    <property type="match status" value="1"/>
</dbReference>
<evidence type="ECO:0000313" key="8">
    <source>
        <dbReference type="EMBL" id="OPE56318.1"/>
    </source>
</evidence>
<dbReference type="PANTHER" id="PTHR30011:SF16">
    <property type="entry name" value="C2H2 FINGER DOMAIN TRANSCRIPTION FACTOR (EUROFUNG)-RELATED"/>
    <property type="match status" value="1"/>
</dbReference>
<keyword evidence="11" id="KW-1185">Reference proteome</keyword>
<dbReference type="GO" id="GO:0016705">
    <property type="term" value="F:oxidoreductase activity, acting on paired donors, with incorporation or reduction of molecular oxygen"/>
    <property type="evidence" value="ECO:0007669"/>
    <property type="project" value="InterPro"/>
</dbReference>
<dbReference type="RefSeq" id="WP_073855562.1">
    <property type="nucleotide sequence ID" value="NZ_BAAATC010000015.1"/>
</dbReference>
<evidence type="ECO:0000313" key="10">
    <source>
        <dbReference type="Proteomes" id="UP000191039"/>
    </source>
</evidence>
<keyword evidence="2 6" id="KW-0288">FMN</keyword>
<keyword evidence="4" id="KW-0503">Monooxygenase</keyword>
<proteinExistence type="inferred from homology"/>
<evidence type="ECO:0000256" key="1">
    <source>
        <dbReference type="ARBA" id="ARBA00022630"/>
    </source>
</evidence>
<comment type="similarity">
    <text evidence="5">Belongs to the NtaA/SnaA/DszA monooxygenase family.</text>
</comment>
<dbReference type="GO" id="GO:0004497">
    <property type="term" value="F:monooxygenase activity"/>
    <property type="evidence" value="ECO:0007669"/>
    <property type="project" value="UniProtKB-KW"/>
</dbReference>
<dbReference type="Proteomes" id="UP000191039">
    <property type="component" value="Unassembled WGS sequence"/>
</dbReference>
<dbReference type="Pfam" id="PF00296">
    <property type="entry name" value="Bac_luciferase"/>
    <property type="match status" value="1"/>
</dbReference>
<evidence type="ECO:0000256" key="2">
    <source>
        <dbReference type="ARBA" id="ARBA00022643"/>
    </source>
</evidence>
<evidence type="ECO:0000259" key="7">
    <source>
        <dbReference type="Pfam" id="PF00296"/>
    </source>
</evidence>
<keyword evidence="3" id="KW-0560">Oxidoreductase</keyword>
<dbReference type="PIRSF" id="PIRSF000337">
    <property type="entry name" value="NTA_MOA"/>
    <property type="match status" value="1"/>
</dbReference>
<dbReference type="InterPro" id="IPR051260">
    <property type="entry name" value="Diverse_substr_monoxygenases"/>
</dbReference>
<protein>
    <submittedName>
        <fullName evidence="8 9">Oxidoreductase</fullName>
    </submittedName>
</protein>
<evidence type="ECO:0000256" key="3">
    <source>
        <dbReference type="ARBA" id="ARBA00023002"/>
    </source>
</evidence>
<name>A0A1Q4HHU8_9MYCO</name>
<evidence type="ECO:0000256" key="5">
    <source>
        <dbReference type="ARBA" id="ARBA00033748"/>
    </source>
</evidence>
<reference evidence="8 10" key="1">
    <citation type="submission" date="2016-09" db="EMBL/GenBank/DDBJ databases">
        <title>genome sequences of unsequenced Mycobacteria.</title>
        <authorList>
            <person name="Greninger A.L."/>
            <person name="Jerome K.R."/>
            <person name="Mcnair B."/>
            <person name="Wallis C."/>
            <person name="Fang F."/>
        </authorList>
    </citation>
    <scope>NUCLEOTIDE SEQUENCE [LARGE SCALE GENOMIC DNA]</scope>
    <source>
        <strain evidence="8 10">BM1</strain>
    </source>
</reference>
<comment type="caution">
    <text evidence="8">The sequence shown here is derived from an EMBL/GenBank/DDBJ whole genome shotgun (WGS) entry which is preliminary data.</text>
</comment>
<feature type="domain" description="Luciferase-like" evidence="7">
    <location>
        <begin position="26"/>
        <end position="402"/>
    </location>
</feature>
<organism evidence="8 10">
    <name type="scientific">Mycolicibacterium diernhoferi</name>
    <dbReference type="NCBI Taxonomy" id="1801"/>
    <lineage>
        <taxon>Bacteria</taxon>
        <taxon>Bacillati</taxon>
        <taxon>Actinomycetota</taxon>
        <taxon>Actinomycetes</taxon>
        <taxon>Mycobacteriales</taxon>
        <taxon>Mycobacteriaceae</taxon>
        <taxon>Mycolicibacterium</taxon>
    </lineage>
</organism>
<evidence type="ECO:0000313" key="9">
    <source>
        <dbReference type="EMBL" id="PEG53705.1"/>
    </source>
</evidence>
<sequence>MPTPHLHFSAFVMNTTSHILQGLWRRPDAGQTDFNSLEHWVALAKVLERGRFDFIFFADVVGLYGDYGGSYEKYVQAGLQIPSNDPSVIASAIAYNTTDLGIAITSSVIQDHPFNFARKISTLDHATNGRIAWNIVTSALENAARNFGYDGLEEHDERYRWADEYVDVTYKLWEGSWDDGALLQDRARGLHGDFAKIHKINHVGKRYRVEGPHLVAPSPQRTPILFQAGSSTAGRDFAARHAEAQFIISPGPEQARDLIEDTRRRVVATGRKRDDLKFFQGLHFVIGSTEEEARRKEIELDEAIDLDGMVAHLSGAVGVDFGGHDLDAPLGDIGNTDGTRSIVEWVQESVSRRAGAQRPGESPGRAATVRDLGLLQGRNSRVVGTPESIADQLQRWRDAGVDGINVVNATIPGSYVEFVEHVIPVLQDRGLAQREYAPGSTRAKLFGTDLINERHPAAQYRGAFS</sequence>
<feature type="binding site" evidence="6">
    <location>
        <position position="230"/>
    </location>
    <ligand>
        <name>FMN</name>
        <dbReference type="ChEBI" id="CHEBI:58210"/>
    </ligand>
</feature>
<evidence type="ECO:0000256" key="4">
    <source>
        <dbReference type="ARBA" id="ARBA00023033"/>
    </source>
</evidence>
<dbReference type="InterPro" id="IPR011251">
    <property type="entry name" value="Luciferase-like_dom"/>
</dbReference>
<reference evidence="9 11" key="2">
    <citation type="submission" date="2017-10" db="EMBL/GenBank/DDBJ databases">
        <title>The new phylogeny of genus Mycobacterium.</title>
        <authorList>
            <person name="Tortoli E."/>
            <person name="Trovato A."/>
            <person name="Cirillo D.M."/>
        </authorList>
    </citation>
    <scope>NUCLEOTIDE SEQUENCE [LARGE SCALE GENOMIC DNA]</scope>
    <source>
        <strain evidence="9 11">IP141170001</strain>
    </source>
</reference>
<feature type="binding site" evidence="6">
    <location>
        <position position="155"/>
    </location>
    <ligand>
        <name>FMN</name>
        <dbReference type="ChEBI" id="CHEBI:58210"/>
    </ligand>
</feature>
<evidence type="ECO:0000313" key="11">
    <source>
        <dbReference type="Proteomes" id="UP000220340"/>
    </source>
</evidence>
<dbReference type="OrthoDB" id="8320141at2"/>
<dbReference type="AlphaFoldDB" id="A0A1Q4HHU8"/>
<feature type="binding site" evidence="6">
    <location>
        <position position="159"/>
    </location>
    <ligand>
        <name>FMN</name>
        <dbReference type="ChEBI" id="CHEBI:58210"/>
    </ligand>
</feature>
<dbReference type="SUPFAM" id="SSF51679">
    <property type="entry name" value="Bacterial luciferase-like"/>
    <property type="match status" value="1"/>
</dbReference>
<accession>A0A1Q4HHU8</accession>